<dbReference type="SMART" id="SM00903">
    <property type="entry name" value="Flavin_Reduct"/>
    <property type="match status" value="1"/>
</dbReference>
<gene>
    <name evidence="6" type="ORF">O3H35_07365</name>
    <name evidence="5" type="ORF">O3H54_02250</name>
</gene>
<evidence type="ECO:0000313" key="6">
    <source>
        <dbReference type="EMBL" id="MCZ3372447.1"/>
    </source>
</evidence>
<comment type="caution">
    <text evidence="5">The sequence shown here is derived from an EMBL/GenBank/DDBJ whole genome shotgun (WGS) entry which is preliminary data.</text>
</comment>
<accession>A0A9E5DIZ6</accession>
<dbReference type="Gene3D" id="2.30.110.10">
    <property type="entry name" value="Electron Transport, Fmn-binding Protein, Chain A"/>
    <property type="match status" value="1"/>
</dbReference>
<keyword evidence="2" id="KW-0285">Flavoprotein</keyword>
<protein>
    <submittedName>
        <fullName evidence="5">Flavin reductase family protein</fullName>
    </submittedName>
</protein>
<dbReference type="InterPro" id="IPR052174">
    <property type="entry name" value="Flavoredoxin"/>
</dbReference>
<organism evidence="5 7">
    <name type="scientific">Methanobacterium veterum</name>
    <dbReference type="NCBI Taxonomy" id="408577"/>
    <lineage>
        <taxon>Archaea</taxon>
        <taxon>Methanobacteriati</taxon>
        <taxon>Methanobacteriota</taxon>
        <taxon>Methanomada group</taxon>
        <taxon>Methanobacteria</taxon>
        <taxon>Methanobacteriales</taxon>
        <taxon>Methanobacteriaceae</taxon>
        <taxon>Methanobacterium</taxon>
    </lineage>
</organism>
<dbReference type="PANTHER" id="PTHR43567:SF1">
    <property type="entry name" value="FLAVOREDOXIN"/>
    <property type="match status" value="1"/>
</dbReference>
<evidence type="ECO:0000313" key="5">
    <source>
        <dbReference type="EMBL" id="MCZ3364693.1"/>
    </source>
</evidence>
<evidence type="ECO:0000256" key="3">
    <source>
        <dbReference type="ARBA" id="ARBA00038054"/>
    </source>
</evidence>
<dbReference type="PANTHER" id="PTHR43567">
    <property type="entry name" value="FLAVOREDOXIN-RELATED-RELATED"/>
    <property type="match status" value="1"/>
</dbReference>
<dbReference type="SUPFAM" id="SSF50475">
    <property type="entry name" value="FMN-binding split barrel"/>
    <property type="match status" value="1"/>
</dbReference>
<dbReference type="Proteomes" id="UP001068021">
    <property type="component" value="Unassembled WGS sequence"/>
</dbReference>
<comment type="similarity">
    <text evidence="3">Belongs to the flavoredoxin family.</text>
</comment>
<reference evidence="5" key="1">
    <citation type="submission" date="2022-12" db="EMBL/GenBank/DDBJ databases">
        <title>Reclassification of two methanogenic archaea species isolated from the Kolyma lowland permafrost.</title>
        <authorList>
            <person name="Trubitsyn V.E."/>
            <person name="Rivkina E.M."/>
            <person name="Shcherbakova V.A."/>
        </authorList>
    </citation>
    <scope>NUCLEOTIDE SEQUENCE</scope>
    <source>
        <strain evidence="5">M2</strain>
        <strain evidence="6">MK4</strain>
    </source>
</reference>
<evidence type="ECO:0000256" key="1">
    <source>
        <dbReference type="ARBA" id="ARBA00001917"/>
    </source>
</evidence>
<dbReference type="InterPro" id="IPR002563">
    <property type="entry name" value="Flavin_Rdtase-like_dom"/>
</dbReference>
<proteinExistence type="inferred from homology"/>
<sequence>MVKVKTGILPFPVPICIAGTMINGKANYATYGSFGLLSPRPEMYIYIGSQESRHTNTGIKENGYFSVNIPSEEQMQKTDYVGLVSGHNTDKSAVFNSFFGSVDKAPMIEECPVNLLCKLVKTADLPNREIFFGEVLESYVNKECINNGILNFEKINPLLFTMNGPGNASYWKLGNIVGDAYKEGKNILKS</sequence>
<comment type="cofactor">
    <cofactor evidence="1">
        <name>FMN</name>
        <dbReference type="ChEBI" id="CHEBI:58210"/>
    </cofactor>
</comment>
<dbReference type="InterPro" id="IPR012349">
    <property type="entry name" value="Split_barrel_FMN-bd"/>
</dbReference>
<dbReference type="Proteomes" id="UP001074446">
    <property type="component" value="Unassembled WGS sequence"/>
</dbReference>
<dbReference type="AlphaFoldDB" id="A0A9E5DIZ6"/>
<evidence type="ECO:0000256" key="2">
    <source>
        <dbReference type="ARBA" id="ARBA00022630"/>
    </source>
</evidence>
<dbReference type="GO" id="GO:0010181">
    <property type="term" value="F:FMN binding"/>
    <property type="evidence" value="ECO:0007669"/>
    <property type="project" value="InterPro"/>
</dbReference>
<feature type="domain" description="Flavin reductase like" evidence="4">
    <location>
        <begin position="8"/>
        <end position="148"/>
    </location>
</feature>
<dbReference type="RefSeq" id="WP_048080034.1">
    <property type="nucleotide sequence ID" value="NZ_JAPVER010000018.1"/>
</dbReference>
<evidence type="ECO:0000313" key="7">
    <source>
        <dbReference type="Proteomes" id="UP001068021"/>
    </source>
</evidence>
<keyword evidence="7" id="KW-1185">Reference proteome</keyword>
<dbReference type="Pfam" id="PF01613">
    <property type="entry name" value="Flavin_Reduct"/>
    <property type="match status" value="1"/>
</dbReference>
<dbReference type="EMBL" id="JAPVER010000018">
    <property type="protein sequence ID" value="MCZ3364693.1"/>
    <property type="molecule type" value="Genomic_DNA"/>
</dbReference>
<dbReference type="EMBL" id="JAPVES010000030">
    <property type="protein sequence ID" value="MCZ3372447.1"/>
    <property type="molecule type" value="Genomic_DNA"/>
</dbReference>
<name>A0A9E5DIZ6_9EURY</name>
<evidence type="ECO:0000259" key="4">
    <source>
        <dbReference type="SMART" id="SM00903"/>
    </source>
</evidence>